<evidence type="ECO:0000313" key="3">
    <source>
        <dbReference type="Proteomes" id="UP001220964"/>
    </source>
</evidence>
<protein>
    <submittedName>
        <fullName evidence="2">DUF459 domain-containing protein</fullName>
    </submittedName>
</protein>
<keyword evidence="1" id="KW-0732">Signal</keyword>
<organism evidence="2 3">
    <name type="scientific">Psychromarinibacter sediminicola</name>
    <dbReference type="NCBI Taxonomy" id="3033385"/>
    <lineage>
        <taxon>Bacteria</taxon>
        <taxon>Pseudomonadati</taxon>
        <taxon>Pseudomonadota</taxon>
        <taxon>Alphaproteobacteria</taxon>
        <taxon>Rhodobacterales</taxon>
        <taxon>Paracoccaceae</taxon>
        <taxon>Psychromarinibacter</taxon>
    </lineage>
</organism>
<keyword evidence="3" id="KW-1185">Reference proteome</keyword>
<dbReference type="RefSeq" id="WP_275569390.1">
    <property type="nucleotide sequence ID" value="NZ_JARGYC010000084.1"/>
</dbReference>
<evidence type="ECO:0000313" key="2">
    <source>
        <dbReference type="EMBL" id="MDF0603267.1"/>
    </source>
</evidence>
<dbReference type="InterPro" id="IPR051532">
    <property type="entry name" value="Ester_Hydrolysis_Enzymes"/>
</dbReference>
<comment type="caution">
    <text evidence="2">The sequence shown here is derived from an EMBL/GenBank/DDBJ whole genome shotgun (WGS) entry which is preliminary data.</text>
</comment>
<sequence length="252" mass="27734">MRKHLFGAVLGLLALVMASGQVQAAAGCPKSPMRVMVVGDSLADGLWASLTRTFAQCDTMRVVRLTAVSDGLAKTSGKDWIQRYFAKAGQVRDKSADIVVVQLGANDITAIRNGRTRESFNTETWNSLYQKRVMEMARTFEANAAEVFWFGLPIVGNTSWEPSYQIISQLQAAAVRKAGGRFIDIHELTKFGTGTFSMSGTIGGRVMQMRASDKVHFTKPGYDYVASIVLPEIEKVIANHNRRIALQDVEIQ</sequence>
<dbReference type="PROSITE" id="PS51257">
    <property type="entry name" value="PROKAR_LIPOPROTEIN"/>
    <property type="match status" value="1"/>
</dbReference>
<accession>A0AAE3NW78</accession>
<evidence type="ECO:0000256" key="1">
    <source>
        <dbReference type="SAM" id="SignalP"/>
    </source>
</evidence>
<dbReference type="EMBL" id="JARGYC010000084">
    <property type="protein sequence ID" value="MDF0603267.1"/>
    <property type="molecule type" value="Genomic_DNA"/>
</dbReference>
<dbReference type="SUPFAM" id="SSF52266">
    <property type="entry name" value="SGNH hydrolase"/>
    <property type="match status" value="1"/>
</dbReference>
<dbReference type="Gene3D" id="3.40.50.1110">
    <property type="entry name" value="SGNH hydrolase"/>
    <property type="match status" value="1"/>
</dbReference>
<dbReference type="InterPro" id="IPR036514">
    <property type="entry name" value="SGNH_hydro_sf"/>
</dbReference>
<gene>
    <name evidence="2" type="ORF">P1J78_21235</name>
</gene>
<feature type="signal peptide" evidence="1">
    <location>
        <begin position="1"/>
        <end position="24"/>
    </location>
</feature>
<proteinExistence type="predicted"/>
<dbReference type="AlphaFoldDB" id="A0AAE3NW78"/>
<reference evidence="2" key="1">
    <citation type="submission" date="2023-03" db="EMBL/GenBank/DDBJ databases">
        <title>Multiphase analysis and comparison of six strains from genera Psychromarinibacter, Lutimaribacter, and Maritimibacter, including a novel species: Psychromarinibacter sediminicola sp. nov.</title>
        <authorList>
            <person name="Wang Y.-H."/>
            <person name="Ye M.-Q."/>
            <person name="Du Z.-J."/>
        </authorList>
    </citation>
    <scope>NUCLEOTIDE SEQUENCE</scope>
    <source>
        <strain evidence="2">C21-152</strain>
    </source>
</reference>
<dbReference type="Proteomes" id="UP001220964">
    <property type="component" value="Unassembled WGS sequence"/>
</dbReference>
<dbReference type="Pfam" id="PF04311">
    <property type="entry name" value="DUF459"/>
    <property type="match status" value="1"/>
</dbReference>
<dbReference type="InterPro" id="IPR007407">
    <property type="entry name" value="DUF459"/>
</dbReference>
<name>A0AAE3NW78_9RHOB</name>
<dbReference type="PANTHER" id="PTHR30383">
    <property type="entry name" value="THIOESTERASE 1/PROTEASE 1/LYSOPHOSPHOLIPASE L1"/>
    <property type="match status" value="1"/>
</dbReference>
<dbReference type="GO" id="GO:0016788">
    <property type="term" value="F:hydrolase activity, acting on ester bonds"/>
    <property type="evidence" value="ECO:0007669"/>
    <property type="project" value="UniProtKB-ARBA"/>
</dbReference>
<feature type="chain" id="PRO_5041929068" evidence="1">
    <location>
        <begin position="25"/>
        <end position="252"/>
    </location>
</feature>